<evidence type="ECO:0000313" key="3">
    <source>
        <dbReference type="Proteomes" id="UP000070700"/>
    </source>
</evidence>
<proteinExistence type="predicted"/>
<dbReference type="GO" id="GO:0016491">
    <property type="term" value="F:oxidoreductase activity"/>
    <property type="evidence" value="ECO:0007669"/>
    <property type="project" value="InterPro"/>
</dbReference>
<accession>A0A194XPS6</accession>
<protein>
    <recommendedName>
        <fullName evidence="1">ER-bound oxygenase mpaB/mpaB'/Rubber oxygenase catalytic domain-containing protein</fullName>
    </recommendedName>
</protein>
<dbReference type="OrthoDB" id="6361347at2759"/>
<feature type="domain" description="ER-bound oxygenase mpaB/mpaB'/Rubber oxygenase catalytic" evidence="1">
    <location>
        <begin position="178"/>
        <end position="372"/>
    </location>
</feature>
<dbReference type="InterPro" id="IPR037473">
    <property type="entry name" value="Lcp-like"/>
</dbReference>
<dbReference type="AlphaFoldDB" id="A0A194XPS6"/>
<gene>
    <name evidence="2" type="ORF">LY89DRAFT_704824</name>
</gene>
<dbReference type="PANTHER" id="PTHR37539:SF1">
    <property type="entry name" value="ER-BOUND OXYGENASE MPAB_MPAB'_RUBBER OXYGENASE CATALYTIC DOMAIN-CONTAINING PROTEIN"/>
    <property type="match status" value="1"/>
</dbReference>
<evidence type="ECO:0000313" key="2">
    <source>
        <dbReference type="EMBL" id="KUJ22166.1"/>
    </source>
</evidence>
<dbReference type="PANTHER" id="PTHR37539">
    <property type="entry name" value="SECRETED PROTEIN-RELATED"/>
    <property type="match status" value="1"/>
</dbReference>
<name>A0A194XPS6_MOLSC</name>
<dbReference type="KEGG" id="psco:LY89DRAFT_704824"/>
<dbReference type="EMBL" id="KQ947407">
    <property type="protein sequence ID" value="KUJ22166.1"/>
    <property type="molecule type" value="Genomic_DNA"/>
</dbReference>
<dbReference type="InterPro" id="IPR018713">
    <property type="entry name" value="MPAB/Lcp_cat_dom"/>
</dbReference>
<organism evidence="2 3">
    <name type="scientific">Mollisia scopiformis</name>
    <name type="common">Conifer needle endophyte fungus</name>
    <name type="synonym">Phialocephala scopiformis</name>
    <dbReference type="NCBI Taxonomy" id="149040"/>
    <lineage>
        <taxon>Eukaryota</taxon>
        <taxon>Fungi</taxon>
        <taxon>Dikarya</taxon>
        <taxon>Ascomycota</taxon>
        <taxon>Pezizomycotina</taxon>
        <taxon>Leotiomycetes</taxon>
        <taxon>Helotiales</taxon>
        <taxon>Mollisiaceae</taxon>
        <taxon>Mollisia</taxon>
    </lineage>
</organism>
<keyword evidence="3" id="KW-1185">Reference proteome</keyword>
<dbReference type="Proteomes" id="UP000070700">
    <property type="component" value="Unassembled WGS sequence"/>
</dbReference>
<sequence length="417" mass="48109">MALPQDVKTATRAHYHNDDPEYPRQCERWGYSFPWNSNHMTAEELHVLRNSHDIIGLAAYESLKSILDAERTPSNDKTLSITGQQSDDWYDVLRIHHHEDDALQGFWNGVHTVPDWVDWKQIERGQRLFAKYASANLTFLFFYGFLRGSGVSGVKEVFTRTTSFTIQKFLPQFMGNFAWLIKVTNSLEYIQPGGEGHIDTIRIRLIHASVLHRIMKLAKIRPGYFNVEKIGLPINYFNSLHVLSIVSGSVLWDGLPKLGITASKQEQEDYIALFRYLAYLNGVPSERFENCEMAKATMESFLLAEEQPTPALKILAEDFVRWIEFKPPLFLSRGFLMAGFHHFNGAEYCQALGFTSPSFHNRMSFKGLCLLLNLVSLAQLWIPSFDQYIVIVSKFLYHITRNEHAKHLMTDFPQHLR</sequence>
<dbReference type="InParanoid" id="A0A194XPS6"/>
<dbReference type="GeneID" id="28827133"/>
<dbReference type="STRING" id="149040.A0A194XPS6"/>
<dbReference type="RefSeq" id="XP_018076521.1">
    <property type="nucleotide sequence ID" value="XM_018217407.1"/>
</dbReference>
<dbReference type="Pfam" id="PF09995">
    <property type="entry name" value="MPAB_Lcp_cat"/>
    <property type="match status" value="1"/>
</dbReference>
<evidence type="ECO:0000259" key="1">
    <source>
        <dbReference type="Pfam" id="PF09995"/>
    </source>
</evidence>
<reference evidence="2 3" key="1">
    <citation type="submission" date="2015-10" db="EMBL/GenBank/DDBJ databases">
        <title>Full genome of DAOMC 229536 Phialocephala scopiformis, a fungal endophyte of spruce producing the potent anti-insectan compound rugulosin.</title>
        <authorList>
            <consortium name="DOE Joint Genome Institute"/>
            <person name="Walker A.K."/>
            <person name="Frasz S.L."/>
            <person name="Seifert K.A."/>
            <person name="Miller J.D."/>
            <person name="Mondo S.J."/>
            <person name="Labutti K."/>
            <person name="Lipzen A."/>
            <person name="Dockter R."/>
            <person name="Kennedy M."/>
            <person name="Grigoriev I.V."/>
            <person name="Spatafora J.W."/>
        </authorList>
    </citation>
    <scope>NUCLEOTIDE SEQUENCE [LARGE SCALE GENOMIC DNA]</scope>
    <source>
        <strain evidence="2 3">CBS 120377</strain>
    </source>
</reference>